<evidence type="ECO:0000313" key="2">
    <source>
        <dbReference type="EMBL" id="KAI5321372.1"/>
    </source>
</evidence>
<sequence>MIRRECNEIFSIDHMGREWFKVEFTDEVEIEYVLENRPWFVQGLIFALKRWTLEFSPFYATVDTIVCWVRIPFLPLQFRDEAVLNYW</sequence>
<protein>
    <recommendedName>
        <fullName evidence="1">DUF4283 domain-containing protein</fullName>
    </recommendedName>
</protein>
<proteinExistence type="predicted"/>
<evidence type="ECO:0000259" key="1">
    <source>
        <dbReference type="Pfam" id="PF14111"/>
    </source>
</evidence>
<reference evidence="2 3" key="1">
    <citation type="journal article" date="2022" name="G3 (Bethesda)">
        <title>Whole-genome sequence and methylome profiling of the almond [Prunus dulcis (Mill.) D.A. Webb] cultivar 'Nonpareil'.</title>
        <authorList>
            <person name="D'Amico-Willman K.M."/>
            <person name="Ouma W.Z."/>
            <person name="Meulia T."/>
            <person name="Sideli G.M."/>
            <person name="Gradziel T.M."/>
            <person name="Fresnedo-Ramirez J."/>
        </authorList>
    </citation>
    <scope>NUCLEOTIDE SEQUENCE [LARGE SCALE GENOMIC DNA]</scope>
    <source>
        <strain evidence="2">Clone GOH B32 T37-40</strain>
    </source>
</reference>
<dbReference type="PANTHER" id="PTHR31286">
    <property type="entry name" value="GLYCINE-RICH CELL WALL STRUCTURAL PROTEIN 1.8-LIKE"/>
    <property type="match status" value="1"/>
</dbReference>
<dbReference type="Proteomes" id="UP001054821">
    <property type="component" value="Chromosome 6"/>
</dbReference>
<name>A0AAD4VBT2_PRUDU</name>
<organism evidence="2 3">
    <name type="scientific">Prunus dulcis</name>
    <name type="common">Almond</name>
    <name type="synonym">Amygdalus dulcis</name>
    <dbReference type="NCBI Taxonomy" id="3755"/>
    <lineage>
        <taxon>Eukaryota</taxon>
        <taxon>Viridiplantae</taxon>
        <taxon>Streptophyta</taxon>
        <taxon>Embryophyta</taxon>
        <taxon>Tracheophyta</taxon>
        <taxon>Spermatophyta</taxon>
        <taxon>Magnoliopsida</taxon>
        <taxon>eudicotyledons</taxon>
        <taxon>Gunneridae</taxon>
        <taxon>Pentapetalae</taxon>
        <taxon>rosids</taxon>
        <taxon>fabids</taxon>
        <taxon>Rosales</taxon>
        <taxon>Rosaceae</taxon>
        <taxon>Amygdaloideae</taxon>
        <taxon>Amygdaleae</taxon>
        <taxon>Prunus</taxon>
    </lineage>
</organism>
<dbReference type="AlphaFoldDB" id="A0AAD4VBT2"/>
<dbReference type="Pfam" id="PF14111">
    <property type="entry name" value="DUF4283"/>
    <property type="match status" value="1"/>
</dbReference>
<dbReference type="InterPro" id="IPR025558">
    <property type="entry name" value="DUF4283"/>
</dbReference>
<evidence type="ECO:0000313" key="3">
    <source>
        <dbReference type="Proteomes" id="UP001054821"/>
    </source>
</evidence>
<comment type="caution">
    <text evidence="2">The sequence shown here is derived from an EMBL/GenBank/DDBJ whole genome shotgun (WGS) entry which is preliminary data.</text>
</comment>
<gene>
    <name evidence="2" type="ORF">L3X38_030443</name>
</gene>
<accession>A0AAD4VBT2</accession>
<dbReference type="EMBL" id="JAJFAZ020000006">
    <property type="protein sequence ID" value="KAI5321372.1"/>
    <property type="molecule type" value="Genomic_DNA"/>
</dbReference>
<dbReference type="InterPro" id="IPR040256">
    <property type="entry name" value="At4g02000-like"/>
</dbReference>
<feature type="domain" description="DUF4283" evidence="1">
    <location>
        <begin position="11"/>
        <end position="57"/>
    </location>
</feature>
<dbReference type="PANTHER" id="PTHR31286:SF99">
    <property type="entry name" value="DUF4283 DOMAIN-CONTAINING PROTEIN"/>
    <property type="match status" value="1"/>
</dbReference>
<keyword evidence="3" id="KW-1185">Reference proteome</keyword>